<gene>
    <name evidence="5" type="primary">truB</name>
    <name evidence="8" type="ORF">BGO89_12895</name>
</gene>
<protein>
    <recommendedName>
        <fullName evidence="5">tRNA pseudouridine synthase B</fullName>
        <ecNumber evidence="5">5.4.99.25</ecNumber>
    </recommendedName>
    <alternativeName>
        <fullName evidence="5">tRNA pseudouridine(55) synthase</fullName>
        <shortName evidence="5">Psi55 synthase</shortName>
    </alternativeName>
    <alternativeName>
        <fullName evidence="5">tRNA pseudouridylate synthase</fullName>
    </alternativeName>
    <alternativeName>
        <fullName evidence="5">tRNA-uridine isomerase</fullName>
    </alternativeName>
</protein>
<dbReference type="NCBIfam" id="TIGR00431">
    <property type="entry name" value="TruB"/>
    <property type="match status" value="1"/>
</dbReference>
<comment type="caution">
    <text evidence="8">The sequence shown here is derived from an EMBL/GenBank/DDBJ whole genome shotgun (WGS) entry which is preliminary data.</text>
</comment>
<dbReference type="Pfam" id="PF01509">
    <property type="entry name" value="TruB_N"/>
    <property type="match status" value="1"/>
</dbReference>
<evidence type="ECO:0000313" key="8">
    <source>
        <dbReference type="EMBL" id="OJX56380.1"/>
    </source>
</evidence>
<keyword evidence="4 5" id="KW-0413">Isomerase</keyword>
<dbReference type="PANTHER" id="PTHR13767:SF2">
    <property type="entry name" value="PSEUDOURIDYLATE SYNTHASE TRUB1"/>
    <property type="match status" value="1"/>
</dbReference>
<dbReference type="GO" id="GO:0160148">
    <property type="term" value="F:tRNA pseudouridine(55) synthase activity"/>
    <property type="evidence" value="ECO:0007669"/>
    <property type="project" value="UniProtKB-EC"/>
</dbReference>
<feature type="domain" description="tRNA pseudouridylate synthase B C-terminal" evidence="7">
    <location>
        <begin position="190"/>
        <end position="233"/>
    </location>
</feature>
<dbReference type="CDD" id="cd02573">
    <property type="entry name" value="PseudoU_synth_EcTruB"/>
    <property type="match status" value="1"/>
</dbReference>
<dbReference type="GO" id="GO:0003723">
    <property type="term" value="F:RNA binding"/>
    <property type="evidence" value="ECO:0007669"/>
    <property type="project" value="InterPro"/>
</dbReference>
<evidence type="ECO:0000259" key="7">
    <source>
        <dbReference type="Pfam" id="PF16198"/>
    </source>
</evidence>
<reference evidence="8 9" key="1">
    <citation type="submission" date="2016-09" db="EMBL/GenBank/DDBJ databases">
        <title>Genome-resolved meta-omics ties microbial dynamics to process performance in biotechnology for thiocyanate degradation.</title>
        <authorList>
            <person name="Kantor R.S."/>
            <person name="Huddy R.J."/>
            <person name="Iyer R."/>
            <person name="Thomas B.C."/>
            <person name="Brown C.T."/>
            <person name="Anantharaman K."/>
            <person name="Tringe S."/>
            <person name="Hettich R.L."/>
            <person name="Harrison S.T."/>
            <person name="Banfield J.F."/>
        </authorList>
    </citation>
    <scope>NUCLEOTIDE SEQUENCE [LARGE SCALE GENOMIC DNA]</scope>
    <source>
        <strain evidence="8">59-99</strain>
    </source>
</reference>
<evidence type="ECO:0000259" key="6">
    <source>
        <dbReference type="Pfam" id="PF01509"/>
    </source>
</evidence>
<comment type="catalytic activity">
    <reaction evidence="1 5">
        <text>uridine(55) in tRNA = pseudouridine(55) in tRNA</text>
        <dbReference type="Rhea" id="RHEA:42532"/>
        <dbReference type="Rhea" id="RHEA-COMP:10101"/>
        <dbReference type="Rhea" id="RHEA-COMP:10102"/>
        <dbReference type="ChEBI" id="CHEBI:65314"/>
        <dbReference type="ChEBI" id="CHEBI:65315"/>
        <dbReference type="EC" id="5.4.99.25"/>
    </reaction>
</comment>
<organism evidence="8 9">
    <name type="scientific">Candidatus Kapaibacterium thiocyanatum</name>
    <dbReference type="NCBI Taxonomy" id="1895771"/>
    <lineage>
        <taxon>Bacteria</taxon>
        <taxon>Pseudomonadati</taxon>
        <taxon>Candidatus Kapaibacteriota</taxon>
        <taxon>Candidatus Kapaibacteriia</taxon>
        <taxon>Candidatus Kapaibacteriales</taxon>
        <taxon>Candidatus Kapaibacteriaceae</taxon>
        <taxon>Candidatus Kapaibacterium</taxon>
    </lineage>
</organism>
<accession>A0A1M3KVG7</accession>
<dbReference type="InterPro" id="IPR020103">
    <property type="entry name" value="PsdUridine_synth_cat_dom_sf"/>
</dbReference>
<evidence type="ECO:0000256" key="4">
    <source>
        <dbReference type="ARBA" id="ARBA00023235"/>
    </source>
</evidence>
<dbReference type="Gene3D" id="3.30.2350.10">
    <property type="entry name" value="Pseudouridine synthase"/>
    <property type="match status" value="1"/>
</dbReference>
<name>A0A1M3KVG7_9BACT</name>
<dbReference type="AlphaFoldDB" id="A0A1M3KVG7"/>
<dbReference type="EMBL" id="MKVH01000025">
    <property type="protein sequence ID" value="OJX56380.1"/>
    <property type="molecule type" value="Genomic_DNA"/>
</dbReference>
<feature type="active site" description="Nucleophile" evidence="5">
    <location>
        <position position="57"/>
    </location>
</feature>
<dbReference type="Pfam" id="PF16198">
    <property type="entry name" value="TruB_C_2"/>
    <property type="match status" value="1"/>
</dbReference>
<evidence type="ECO:0000313" key="9">
    <source>
        <dbReference type="Proteomes" id="UP000184233"/>
    </source>
</evidence>
<comment type="function">
    <text evidence="5">Responsible for synthesis of pseudouridine from uracil-55 in the psi GC loop of transfer RNAs.</text>
</comment>
<dbReference type="SUPFAM" id="SSF55120">
    <property type="entry name" value="Pseudouridine synthase"/>
    <property type="match status" value="1"/>
</dbReference>
<dbReference type="PANTHER" id="PTHR13767">
    <property type="entry name" value="TRNA-PSEUDOURIDINE SYNTHASE"/>
    <property type="match status" value="1"/>
</dbReference>
<sequence length="238" mass="25871">MLQRSTLDALSSWLESARSTGAVALVDKEEEWTSFDCVAKLRGMTKVKKVGHAGTLDPLATGLLILCFGRATKDIVLFQDADKAYDVTIKLGATTATDDRGAAEVDAASLPLDADTVRTALQAFVGDIEQTPPDYAAVRHGGRRQYDLAREGREFVPKVRQVTVHGIGDIVVEWPYVHAHVRCSKGTYIRSIARDLGTALGCGGYVWSLRRTHIGAFDVREALTIGEIQEALRTLTTA</sequence>
<dbReference type="GO" id="GO:1990481">
    <property type="term" value="P:mRNA pseudouridine synthesis"/>
    <property type="evidence" value="ECO:0007669"/>
    <property type="project" value="TreeGrafter"/>
</dbReference>
<dbReference type="GO" id="GO:0031119">
    <property type="term" value="P:tRNA pseudouridine synthesis"/>
    <property type="evidence" value="ECO:0007669"/>
    <property type="project" value="UniProtKB-UniRule"/>
</dbReference>
<keyword evidence="3 5" id="KW-0819">tRNA processing</keyword>
<dbReference type="EC" id="5.4.99.25" evidence="5"/>
<feature type="domain" description="Pseudouridine synthase II N-terminal" evidence="6">
    <location>
        <begin position="42"/>
        <end position="189"/>
    </location>
</feature>
<dbReference type="STRING" id="1895771.BGO89_12895"/>
<evidence type="ECO:0000256" key="3">
    <source>
        <dbReference type="ARBA" id="ARBA00022694"/>
    </source>
</evidence>
<dbReference type="InterPro" id="IPR002501">
    <property type="entry name" value="PsdUridine_synth_N"/>
</dbReference>
<dbReference type="InterPro" id="IPR032819">
    <property type="entry name" value="TruB_C"/>
</dbReference>
<evidence type="ECO:0000256" key="1">
    <source>
        <dbReference type="ARBA" id="ARBA00000385"/>
    </source>
</evidence>
<evidence type="ECO:0000256" key="5">
    <source>
        <dbReference type="HAMAP-Rule" id="MF_01080"/>
    </source>
</evidence>
<evidence type="ECO:0000256" key="2">
    <source>
        <dbReference type="ARBA" id="ARBA00005642"/>
    </source>
</evidence>
<dbReference type="InterPro" id="IPR014780">
    <property type="entry name" value="tRNA_psdUridine_synth_TruB"/>
</dbReference>
<dbReference type="HAMAP" id="MF_01080">
    <property type="entry name" value="TruB_bact"/>
    <property type="match status" value="1"/>
</dbReference>
<dbReference type="Proteomes" id="UP000184233">
    <property type="component" value="Unassembled WGS sequence"/>
</dbReference>
<proteinExistence type="inferred from homology"/>
<comment type="similarity">
    <text evidence="2 5">Belongs to the pseudouridine synthase TruB family. Type 1 subfamily.</text>
</comment>